<keyword evidence="1" id="KW-0732">Signal</keyword>
<proteinExistence type="predicted"/>
<gene>
    <name evidence="2" type="ORF">BWQ96_09915</name>
</gene>
<dbReference type="Proteomes" id="UP000247409">
    <property type="component" value="Unassembled WGS sequence"/>
</dbReference>
<protein>
    <submittedName>
        <fullName evidence="2">Uncharacterized protein</fullName>
    </submittedName>
</protein>
<feature type="chain" id="PRO_5016106918" evidence="1">
    <location>
        <begin position="30"/>
        <end position="581"/>
    </location>
</feature>
<dbReference type="SUPFAM" id="SSF52047">
    <property type="entry name" value="RNI-like"/>
    <property type="match status" value="1"/>
</dbReference>
<evidence type="ECO:0000256" key="1">
    <source>
        <dbReference type="SAM" id="SignalP"/>
    </source>
</evidence>
<dbReference type="EMBL" id="NBIV01000304">
    <property type="protein sequence ID" value="PXF40373.1"/>
    <property type="molecule type" value="Genomic_DNA"/>
</dbReference>
<dbReference type="Gene3D" id="3.80.10.10">
    <property type="entry name" value="Ribonuclease Inhibitor"/>
    <property type="match status" value="1"/>
</dbReference>
<name>A0A2V3IE78_9FLOR</name>
<feature type="signal peptide" evidence="1">
    <location>
        <begin position="1"/>
        <end position="29"/>
    </location>
</feature>
<evidence type="ECO:0000313" key="2">
    <source>
        <dbReference type="EMBL" id="PXF40373.1"/>
    </source>
</evidence>
<evidence type="ECO:0000313" key="3">
    <source>
        <dbReference type="Proteomes" id="UP000247409"/>
    </source>
</evidence>
<keyword evidence="3" id="KW-1185">Reference proteome</keyword>
<organism evidence="2 3">
    <name type="scientific">Gracilariopsis chorda</name>
    <dbReference type="NCBI Taxonomy" id="448386"/>
    <lineage>
        <taxon>Eukaryota</taxon>
        <taxon>Rhodophyta</taxon>
        <taxon>Florideophyceae</taxon>
        <taxon>Rhodymeniophycidae</taxon>
        <taxon>Gracilariales</taxon>
        <taxon>Gracilariaceae</taxon>
        <taxon>Gracilariopsis</taxon>
    </lineage>
</organism>
<accession>A0A2V3IE78</accession>
<comment type="caution">
    <text evidence="2">The sequence shown here is derived from an EMBL/GenBank/DDBJ whole genome shotgun (WGS) entry which is preliminary data.</text>
</comment>
<sequence length="581" mass="66176">MSQQAIRSISRVLSLILLHLVSKPSYVRYELSLNRYRPHEISLEAARYERPPLPKDLLSLATCSKDLAEVTVGFLGPYVQFLTAQSAEEKLSNWIIALGPFVRAVSLWAPNSHNNGFTSQAMNSERFNSLLRILNAVAWRNVSLTVLDLRDARLTFHSEDKQASLMDGLLRALQQNRLTLKELALPLTPVCVDTLKRVVMPALQILDVESPDFSSWPQPSHSEYSASYHERALRGLIACYGRVYGSNFGSVHTLRYTSNTVSFRFCRTLGTLCSSTTFDSIKVLKVTSCIGIDEFVAVFPGLESLYLDLAYITPQAMQSIVRSCPNINQIHLKAMELLEGISTVRETLQFADGKLRAFRVRQELSPTELNRIGESNQNLSFLETRIAPESIPSLSQMFYRSFKNLRQLTLHICDQSEQTIGIEGWRLLCDGCKNLSCLERLTIGDPWYRRTERDVEGFLNAVQQILQDMGSRAKSFRLYTPAEIYEVGELVHELCRLMRTCSVHTKNMEELVLRISVPLYEYSFEDSFQAEKSLFMNLLETRNHLISSLSQLYHLDLEEFDTLGKDVLENIEHREILGHVT</sequence>
<dbReference type="AlphaFoldDB" id="A0A2V3IE78"/>
<reference evidence="2 3" key="1">
    <citation type="journal article" date="2018" name="Mol. Biol. Evol.">
        <title>Analysis of the draft genome of the red seaweed Gracilariopsis chorda provides insights into genome size evolution in Rhodophyta.</title>
        <authorList>
            <person name="Lee J."/>
            <person name="Yang E.C."/>
            <person name="Graf L."/>
            <person name="Yang J.H."/>
            <person name="Qiu H."/>
            <person name="Zel Zion U."/>
            <person name="Chan C.X."/>
            <person name="Stephens T.G."/>
            <person name="Weber A.P.M."/>
            <person name="Boo G.H."/>
            <person name="Boo S.M."/>
            <person name="Kim K.M."/>
            <person name="Shin Y."/>
            <person name="Jung M."/>
            <person name="Lee S.J."/>
            <person name="Yim H.S."/>
            <person name="Lee J.H."/>
            <person name="Bhattacharya D."/>
            <person name="Yoon H.S."/>
        </authorList>
    </citation>
    <scope>NUCLEOTIDE SEQUENCE [LARGE SCALE GENOMIC DNA]</scope>
    <source>
        <strain evidence="2 3">SKKU-2015</strain>
        <tissue evidence="2">Whole body</tissue>
    </source>
</reference>
<dbReference type="InterPro" id="IPR032675">
    <property type="entry name" value="LRR_dom_sf"/>
</dbReference>